<dbReference type="PANTHER" id="PTHR33969">
    <property type="entry name" value="SEGREGATION AND CONDENSATION PROTEIN A"/>
    <property type="match status" value="1"/>
</dbReference>
<keyword evidence="2 5" id="KW-0159">Chromosome partition</keyword>
<evidence type="ECO:0000256" key="1">
    <source>
        <dbReference type="ARBA" id="ARBA00022618"/>
    </source>
</evidence>
<dbReference type="PANTHER" id="PTHR33969:SF2">
    <property type="entry name" value="SEGREGATION AND CONDENSATION PROTEIN A"/>
    <property type="match status" value="1"/>
</dbReference>
<keyword evidence="3 5" id="KW-0131">Cell cycle</keyword>
<dbReference type="NCBIfam" id="NF000995">
    <property type="entry name" value="PRK00104.1-4"/>
    <property type="match status" value="1"/>
</dbReference>
<comment type="similarity">
    <text evidence="5">Belongs to the ScpA family.</text>
</comment>
<dbReference type="GO" id="GO:0007059">
    <property type="term" value="P:chromosome segregation"/>
    <property type="evidence" value="ECO:0007669"/>
    <property type="project" value="UniProtKB-UniRule"/>
</dbReference>
<evidence type="ECO:0000256" key="2">
    <source>
        <dbReference type="ARBA" id="ARBA00022829"/>
    </source>
</evidence>
<dbReference type="Gene3D" id="1.10.10.580">
    <property type="entry name" value="Structural maintenance of chromosome 1. Chain E"/>
    <property type="match status" value="1"/>
</dbReference>
<dbReference type="GO" id="GO:0051301">
    <property type="term" value="P:cell division"/>
    <property type="evidence" value="ECO:0007669"/>
    <property type="project" value="UniProtKB-KW"/>
</dbReference>
<accession>A0A2N5M1Q2</accession>
<dbReference type="Pfam" id="PF02616">
    <property type="entry name" value="SMC_ScpA"/>
    <property type="match status" value="1"/>
</dbReference>
<dbReference type="InterPro" id="IPR003768">
    <property type="entry name" value="ScpA"/>
</dbReference>
<evidence type="ECO:0000313" key="7">
    <source>
        <dbReference type="Proteomes" id="UP000234748"/>
    </source>
</evidence>
<dbReference type="HAMAP" id="MF_01805">
    <property type="entry name" value="ScpA"/>
    <property type="match status" value="1"/>
</dbReference>
<dbReference type="Proteomes" id="UP000234748">
    <property type="component" value="Unassembled WGS sequence"/>
</dbReference>
<evidence type="ECO:0000313" key="6">
    <source>
        <dbReference type="EMBL" id="PLT28279.1"/>
    </source>
</evidence>
<keyword evidence="1 5" id="KW-0132">Cell division</keyword>
<proteinExistence type="inferred from homology"/>
<reference evidence="6 7" key="1">
    <citation type="submission" date="2017-11" db="EMBL/GenBank/DDBJ databases">
        <title>Comparitive Functional Genomics of Dry Heat Resistant strains isolated from the Viking Spacecraft.</title>
        <authorList>
            <person name="Seuylemezian A."/>
            <person name="Cooper K."/>
            <person name="Vaishampayan P."/>
        </authorList>
    </citation>
    <scope>NUCLEOTIDE SEQUENCE [LARGE SCALE GENOMIC DNA]</scope>
    <source>
        <strain evidence="6 7">V1-29</strain>
    </source>
</reference>
<dbReference type="InterPro" id="IPR023093">
    <property type="entry name" value="ScpA-like_C"/>
</dbReference>
<dbReference type="GO" id="GO:0006260">
    <property type="term" value="P:DNA replication"/>
    <property type="evidence" value="ECO:0007669"/>
    <property type="project" value="UniProtKB-UniRule"/>
</dbReference>
<comment type="subcellular location">
    <subcellularLocation>
        <location evidence="5">Cytoplasm</location>
    </subcellularLocation>
    <text evidence="5">Associated with two foci at the outer edges of the nucleoid region in young cells, and at four foci within both cell halves in older cells.</text>
</comment>
<dbReference type="OrthoDB" id="9811016at2"/>
<evidence type="ECO:0000256" key="4">
    <source>
        <dbReference type="ARBA" id="ARBA00044777"/>
    </source>
</evidence>
<sequence>MIYNVKTEAFEGPLDLLLHLINRLEIDIYDIPVADITDQYLNYIHAMKELELDVASEYLVMAATLLAIKSKMLLPKYEEHHFEEDASFEMESDPRDELVEKLLEYRAFKDAADQFKQMEQDRGLVFTKPPSDLSEFAASAEMERELDVSLYDMLGALQKLLRRKKLQKPVYAKIEKQEISIETRMKDIMVFLHNKKGRISFFELFPVPEKPHIVVTFLSLLELMKQKDIQVEQEDNFSEIFVAAKVGVDSLGS</sequence>
<dbReference type="RefSeq" id="WP_101644945.1">
    <property type="nucleotide sequence ID" value="NZ_PGUY01000062.1"/>
</dbReference>
<keyword evidence="7" id="KW-1185">Reference proteome</keyword>
<evidence type="ECO:0000256" key="3">
    <source>
        <dbReference type="ARBA" id="ARBA00023306"/>
    </source>
</evidence>
<organism evidence="6 7">
    <name type="scientific">Peribacillus deserti</name>
    <dbReference type="NCBI Taxonomy" id="673318"/>
    <lineage>
        <taxon>Bacteria</taxon>
        <taxon>Bacillati</taxon>
        <taxon>Bacillota</taxon>
        <taxon>Bacilli</taxon>
        <taxon>Bacillales</taxon>
        <taxon>Bacillaceae</taxon>
        <taxon>Peribacillus</taxon>
    </lineage>
</organism>
<evidence type="ECO:0000256" key="5">
    <source>
        <dbReference type="HAMAP-Rule" id="MF_01805"/>
    </source>
</evidence>
<comment type="subunit">
    <text evidence="5">Component of a cohesin-like complex composed of ScpA, ScpB and the Smc homodimer, in which ScpA and ScpB bind to the head domain of Smc. The presence of the three proteins is required for the association of the complex with DNA.</text>
</comment>
<dbReference type="Gene3D" id="6.10.250.2410">
    <property type="match status" value="1"/>
</dbReference>
<comment type="caution">
    <text evidence="6">The sequence shown here is derived from an EMBL/GenBank/DDBJ whole genome shotgun (WGS) entry which is preliminary data.</text>
</comment>
<dbReference type="EMBL" id="PGUY01000062">
    <property type="protein sequence ID" value="PLT28279.1"/>
    <property type="molecule type" value="Genomic_DNA"/>
</dbReference>
<dbReference type="AlphaFoldDB" id="A0A2N5M1Q2"/>
<comment type="function">
    <text evidence="5">Participates in chromosomal partition during cell division. May act via the formation of a condensin-like complex containing Smc and ScpB that pull DNA away from mid-cell into both cell halves.</text>
</comment>
<gene>
    <name evidence="5" type="primary">scpA</name>
    <name evidence="6" type="ORF">CUU66_18835</name>
</gene>
<keyword evidence="5" id="KW-0963">Cytoplasm</keyword>
<dbReference type="GO" id="GO:0005737">
    <property type="term" value="C:cytoplasm"/>
    <property type="evidence" value="ECO:0007669"/>
    <property type="project" value="UniProtKB-SubCell"/>
</dbReference>
<name>A0A2N5M1Q2_9BACI</name>
<protein>
    <recommendedName>
        <fullName evidence="4 5">Segregation and condensation protein A</fullName>
    </recommendedName>
</protein>